<accession>A0A841HK92</accession>
<dbReference type="SUPFAM" id="SSF50630">
    <property type="entry name" value="Acid proteases"/>
    <property type="match status" value="2"/>
</dbReference>
<gene>
    <name evidence="1" type="ORF">HNQ60_002124</name>
</gene>
<dbReference type="Proteomes" id="UP000588068">
    <property type="component" value="Unassembled WGS sequence"/>
</dbReference>
<organism evidence="1 2">
    <name type="scientific">Povalibacter uvarum</name>
    <dbReference type="NCBI Taxonomy" id="732238"/>
    <lineage>
        <taxon>Bacteria</taxon>
        <taxon>Pseudomonadati</taxon>
        <taxon>Pseudomonadota</taxon>
        <taxon>Gammaproteobacteria</taxon>
        <taxon>Steroidobacterales</taxon>
        <taxon>Steroidobacteraceae</taxon>
        <taxon>Povalibacter</taxon>
    </lineage>
</organism>
<dbReference type="InterPro" id="IPR021109">
    <property type="entry name" value="Peptidase_aspartic_dom_sf"/>
</dbReference>
<dbReference type="EMBL" id="JACHHZ010000002">
    <property type="protein sequence ID" value="MBB6093246.1"/>
    <property type="molecule type" value="Genomic_DNA"/>
</dbReference>
<protein>
    <submittedName>
        <fullName evidence="1">Putative aspartyl protease</fullName>
    </submittedName>
</protein>
<keyword evidence="2" id="KW-1185">Reference proteome</keyword>
<evidence type="ECO:0000313" key="2">
    <source>
        <dbReference type="Proteomes" id="UP000588068"/>
    </source>
</evidence>
<dbReference type="GO" id="GO:0006508">
    <property type="term" value="P:proteolysis"/>
    <property type="evidence" value="ECO:0007669"/>
    <property type="project" value="UniProtKB-KW"/>
</dbReference>
<dbReference type="PROSITE" id="PS00141">
    <property type="entry name" value="ASP_PROTEASE"/>
    <property type="match status" value="1"/>
</dbReference>
<dbReference type="RefSeq" id="WP_184331405.1">
    <property type="nucleotide sequence ID" value="NZ_JACHHZ010000002.1"/>
</dbReference>
<comment type="caution">
    <text evidence="1">The sequence shown here is derived from an EMBL/GenBank/DDBJ whole genome shotgun (WGS) entry which is preliminary data.</text>
</comment>
<dbReference type="Gene3D" id="2.40.70.10">
    <property type="entry name" value="Acid Proteases"/>
    <property type="match status" value="2"/>
</dbReference>
<proteinExistence type="predicted"/>
<name>A0A841HK92_9GAMM</name>
<dbReference type="Pfam" id="PF13650">
    <property type="entry name" value="Asp_protease_2"/>
    <property type="match status" value="2"/>
</dbReference>
<sequence length="301" mass="33130">MTWTAAHASNIARAPDPIVLPFPSLSPESDHLYATPTRPDRIGRVMAPVMINGQGPFRMTVDTGANQSVITTRVAQLLGLQVNERHVKLTGVTGSLIVPTVEIDRFETGDLIQEDVDLPMMPSVMGGADGILGMEGFEDKRITVDFANDRFQISDSRGQRPSNAFVRLPVKVRFKRLLLATGRVDGVKIHAVIDTGAQRTLGNNALRAELLRRKRLHAAPSKTAVIGMTDVVQEGDAIYTRRISLGDLVITDVDVIYGDIHVFKLWGLEEEPALLVGMDILGTLHTLIVDYRLKELQIRVK</sequence>
<keyword evidence="1" id="KW-0645">Protease</keyword>
<keyword evidence="1" id="KW-0378">Hydrolase</keyword>
<dbReference type="InterPro" id="IPR001969">
    <property type="entry name" value="Aspartic_peptidase_AS"/>
</dbReference>
<dbReference type="GO" id="GO:0004190">
    <property type="term" value="F:aspartic-type endopeptidase activity"/>
    <property type="evidence" value="ECO:0007669"/>
    <property type="project" value="InterPro"/>
</dbReference>
<reference evidence="1 2" key="1">
    <citation type="submission" date="2020-08" db="EMBL/GenBank/DDBJ databases">
        <title>Genomic Encyclopedia of Type Strains, Phase IV (KMG-IV): sequencing the most valuable type-strain genomes for metagenomic binning, comparative biology and taxonomic classification.</title>
        <authorList>
            <person name="Goeker M."/>
        </authorList>
    </citation>
    <scope>NUCLEOTIDE SEQUENCE [LARGE SCALE GENOMIC DNA]</scope>
    <source>
        <strain evidence="1 2">DSM 26723</strain>
    </source>
</reference>
<dbReference type="AlphaFoldDB" id="A0A841HK92"/>
<dbReference type="InterPro" id="IPR034122">
    <property type="entry name" value="Retropepsin-like_bacterial"/>
</dbReference>
<evidence type="ECO:0000313" key="1">
    <source>
        <dbReference type="EMBL" id="MBB6093246.1"/>
    </source>
</evidence>
<dbReference type="CDD" id="cd05483">
    <property type="entry name" value="retropepsin_like_bacteria"/>
    <property type="match status" value="1"/>
</dbReference>